<accession>A0A081C0S8</accession>
<dbReference type="AlphaFoldDB" id="A0A081C0S8"/>
<evidence type="ECO:0000313" key="2">
    <source>
        <dbReference type="Proteomes" id="UP000030661"/>
    </source>
</evidence>
<dbReference type="eggNOG" id="ENOG502ZE9F">
    <property type="taxonomic scope" value="Bacteria"/>
</dbReference>
<evidence type="ECO:0000313" key="1">
    <source>
        <dbReference type="EMBL" id="GAK58183.1"/>
    </source>
</evidence>
<organism evidence="1">
    <name type="scientific">Vecturithrix granuli</name>
    <dbReference type="NCBI Taxonomy" id="1499967"/>
    <lineage>
        <taxon>Bacteria</taxon>
        <taxon>Candidatus Moduliflexota</taxon>
        <taxon>Candidatus Vecturitrichia</taxon>
        <taxon>Candidatus Vecturitrichales</taxon>
        <taxon>Candidatus Vecturitrichaceae</taxon>
        <taxon>Candidatus Vecturithrix</taxon>
    </lineage>
</organism>
<dbReference type="Proteomes" id="UP000030661">
    <property type="component" value="Unassembled WGS sequence"/>
</dbReference>
<reference evidence="1" key="1">
    <citation type="journal article" date="2015" name="PeerJ">
        <title>First genomic representation of candidate bacterial phylum KSB3 points to enhanced environmental sensing as a trigger of wastewater bulking.</title>
        <authorList>
            <person name="Sekiguchi Y."/>
            <person name="Ohashi A."/>
            <person name="Parks D.H."/>
            <person name="Yamauchi T."/>
            <person name="Tyson G.W."/>
            <person name="Hugenholtz P."/>
        </authorList>
    </citation>
    <scope>NUCLEOTIDE SEQUENCE [LARGE SCALE GENOMIC DNA]</scope>
</reference>
<dbReference type="EMBL" id="DF820467">
    <property type="protein sequence ID" value="GAK58183.1"/>
    <property type="molecule type" value="Genomic_DNA"/>
</dbReference>
<dbReference type="HOGENOM" id="CLU_1212868_0_0_0"/>
<sequence length="228" mass="26578">MDTINTDLNRWEPWNPTITVILKKIRNPVPMYYKQTDWIKVPVFGTPVGYDLVQGDWVTPYGKGAINDFVFIMTCRFESMTNAEAKYILTFSNPGDGIQIFVPDESNQSVFKWPFSAPLDGYQPRLEKEEAYLPGQGQRTNIMKDIQYIFRVRTGQEMGTIRGPLYGKINGEINISRDGYIDFTYWLNPDGTPNLEHNRDRNLFDEVRRPQKSLRDILLERQQQQTQP</sequence>
<keyword evidence="2" id="KW-1185">Reference proteome</keyword>
<proteinExistence type="predicted"/>
<name>A0A081C0S8_VECG1</name>
<protein>
    <submittedName>
        <fullName evidence="1">Uncharacterized protein</fullName>
    </submittedName>
</protein>
<gene>
    <name evidence="1" type="ORF">U27_05156</name>
</gene>